<dbReference type="AlphaFoldDB" id="A0A0M0J7E7"/>
<proteinExistence type="inferred from homology"/>
<evidence type="ECO:0000256" key="2">
    <source>
        <dbReference type="ARBA" id="ARBA00006676"/>
    </source>
</evidence>
<dbReference type="InterPro" id="IPR001365">
    <property type="entry name" value="A_deaminase_dom"/>
</dbReference>
<keyword evidence="5" id="KW-0862">Zinc</keyword>
<keyword evidence="6" id="KW-0546">Nucleotide metabolism</keyword>
<dbReference type="GO" id="GO:0046872">
    <property type="term" value="F:metal ion binding"/>
    <property type="evidence" value="ECO:0007669"/>
    <property type="project" value="UniProtKB-KW"/>
</dbReference>
<comment type="similarity">
    <text evidence="2">Belongs to the metallo-dependent hydrolases superfamily. Adenosine and AMP deaminases family.</text>
</comment>
<dbReference type="GO" id="GO:0004000">
    <property type="term" value="F:adenosine deaminase activity"/>
    <property type="evidence" value="ECO:0007669"/>
    <property type="project" value="TreeGrafter"/>
</dbReference>
<dbReference type="PANTHER" id="PTHR11409:SF42">
    <property type="entry name" value="ADENOSINE DEAMINASE-LIKE PROTEIN"/>
    <property type="match status" value="1"/>
</dbReference>
<evidence type="ECO:0000313" key="10">
    <source>
        <dbReference type="Proteomes" id="UP000037460"/>
    </source>
</evidence>
<evidence type="ECO:0000256" key="1">
    <source>
        <dbReference type="ARBA" id="ARBA00001947"/>
    </source>
</evidence>
<evidence type="ECO:0000256" key="4">
    <source>
        <dbReference type="ARBA" id="ARBA00022801"/>
    </source>
</evidence>
<accession>A0A0M0J7E7</accession>
<keyword evidence="3" id="KW-0479">Metal-binding</keyword>
<evidence type="ECO:0000256" key="3">
    <source>
        <dbReference type="ARBA" id="ARBA00022723"/>
    </source>
</evidence>
<dbReference type="Pfam" id="PF00962">
    <property type="entry name" value="A_deaminase"/>
    <property type="match status" value="1"/>
</dbReference>
<keyword evidence="10" id="KW-1185">Reference proteome</keyword>
<dbReference type="GO" id="GO:0046103">
    <property type="term" value="P:inosine biosynthetic process"/>
    <property type="evidence" value="ECO:0007669"/>
    <property type="project" value="TreeGrafter"/>
</dbReference>
<sequence>MGARRVSMGAIHRFCAALPKAELHAHLHGCARLDTVRELAPPGVDKAELRNTSEVGQNDRSLDACFAIFGAIHKTVTTLAAVRRITREVLSDFAADGVKYLELRTTPRTLADADVEGYVRALLAEVASFEAEQVAQGISWPMTVRLLLSVDRSGDTAKAMVTVQLATRLRAELGCIVGVDFSGNPTRSSFEHFREAFEAARLAGLRVAVHVGEVNAPEDTAAVIDFRPERLGHALLLSTHDLKRLRERPIPIELCPTSNLKTLQLNELESHPTLTTWLAEGYPVSISTDDSTVFDTTSSRELALAAMACHLSVEEIAQLAQAPLAHAFDPDMAAMDRLRRRFEDACAAALARFHAGGFDE</sequence>
<comment type="caution">
    <text evidence="9">The sequence shown here is derived from an EMBL/GenBank/DDBJ whole genome shotgun (WGS) entry which is preliminary data.</text>
</comment>
<dbReference type="EMBL" id="JWZX01003280">
    <property type="protein sequence ID" value="KOO22395.1"/>
    <property type="molecule type" value="Genomic_DNA"/>
</dbReference>
<dbReference type="InterPro" id="IPR032466">
    <property type="entry name" value="Metal_Hydrolase"/>
</dbReference>
<keyword evidence="4" id="KW-0378">Hydrolase</keyword>
<dbReference type="PANTHER" id="PTHR11409">
    <property type="entry name" value="ADENOSINE DEAMINASE"/>
    <property type="match status" value="1"/>
</dbReference>
<dbReference type="GO" id="GO:0006154">
    <property type="term" value="P:adenosine catabolic process"/>
    <property type="evidence" value="ECO:0007669"/>
    <property type="project" value="TreeGrafter"/>
</dbReference>
<dbReference type="InterPro" id="IPR006330">
    <property type="entry name" value="Ado/ade_deaminase"/>
</dbReference>
<name>A0A0M0J7E7_9EUKA</name>
<evidence type="ECO:0000256" key="6">
    <source>
        <dbReference type="ARBA" id="ARBA00023080"/>
    </source>
</evidence>
<dbReference type="OrthoDB" id="272271at2759"/>
<organism evidence="9 10">
    <name type="scientific">Chrysochromulina tobinii</name>
    <dbReference type="NCBI Taxonomy" id="1460289"/>
    <lineage>
        <taxon>Eukaryota</taxon>
        <taxon>Haptista</taxon>
        <taxon>Haptophyta</taxon>
        <taxon>Prymnesiophyceae</taxon>
        <taxon>Prymnesiales</taxon>
        <taxon>Chrysochromulinaceae</taxon>
        <taxon>Chrysochromulina</taxon>
    </lineage>
</organism>
<evidence type="ECO:0000256" key="5">
    <source>
        <dbReference type="ARBA" id="ARBA00022833"/>
    </source>
</evidence>
<comment type="catalytic activity">
    <reaction evidence="7">
        <text>N(6)-methyl-AMP + H2O + H(+) = IMP + methylamine</text>
        <dbReference type="Rhea" id="RHEA:16001"/>
        <dbReference type="ChEBI" id="CHEBI:15377"/>
        <dbReference type="ChEBI" id="CHEBI:15378"/>
        <dbReference type="ChEBI" id="CHEBI:58053"/>
        <dbReference type="ChEBI" id="CHEBI:59338"/>
        <dbReference type="ChEBI" id="CHEBI:144842"/>
    </reaction>
    <physiologicalReaction direction="left-to-right" evidence="7">
        <dbReference type="Rhea" id="RHEA:16002"/>
    </physiologicalReaction>
</comment>
<dbReference type="SUPFAM" id="SSF51556">
    <property type="entry name" value="Metallo-dependent hydrolases"/>
    <property type="match status" value="1"/>
</dbReference>
<reference evidence="10" key="1">
    <citation type="journal article" date="2015" name="PLoS Genet.">
        <title>Genome Sequence and Transcriptome Analyses of Chrysochromulina tobin: Metabolic Tools for Enhanced Algal Fitness in the Prominent Order Prymnesiales (Haptophyceae).</title>
        <authorList>
            <person name="Hovde B.T."/>
            <person name="Deodato C.R."/>
            <person name="Hunsperger H.M."/>
            <person name="Ryken S.A."/>
            <person name="Yost W."/>
            <person name="Jha R.K."/>
            <person name="Patterson J."/>
            <person name="Monnat R.J. Jr."/>
            <person name="Barlow S.B."/>
            <person name="Starkenburg S.R."/>
            <person name="Cattolico R.A."/>
        </authorList>
    </citation>
    <scope>NUCLEOTIDE SEQUENCE</scope>
    <source>
        <strain evidence="10">CCMP291</strain>
    </source>
</reference>
<evidence type="ECO:0000259" key="8">
    <source>
        <dbReference type="Pfam" id="PF00962"/>
    </source>
</evidence>
<feature type="domain" description="Adenosine deaminase" evidence="8">
    <location>
        <begin position="19"/>
        <end position="331"/>
    </location>
</feature>
<dbReference type="Proteomes" id="UP000037460">
    <property type="component" value="Unassembled WGS sequence"/>
</dbReference>
<dbReference type="GO" id="GO:0009117">
    <property type="term" value="P:nucleotide metabolic process"/>
    <property type="evidence" value="ECO:0007669"/>
    <property type="project" value="UniProtKB-KW"/>
</dbReference>
<protein>
    <submittedName>
        <fullName evidence="9">Adenosine deaminase</fullName>
    </submittedName>
</protein>
<gene>
    <name evidence="9" type="ORF">Ctob_007398</name>
</gene>
<evidence type="ECO:0000256" key="7">
    <source>
        <dbReference type="ARBA" id="ARBA00048787"/>
    </source>
</evidence>
<dbReference type="Gene3D" id="3.20.20.140">
    <property type="entry name" value="Metal-dependent hydrolases"/>
    <property type="match status" value="1"/>
</dbReference>
<evidence type="ECO:0000313" key="9">
    <source>
        <dbReference type="EMBL" id="KOO22395.1"/>
    </source>
</evidence>
<comment type="cofactor">
    <cofactor evidence="1">
        <name>Zn(2+)</name>
        <dbReference type="ChEBI" id="CHEBI:29105"/>
    </cofactor>
</comment>